<dbReference type="InterPro" id="IPR053709">
    <property type="entry name" value="eRP_eS24_sf"/>
</dbReference>
<organism evidence="3 4">
    <name type="scientific">Brassica cretica</name>
    <name type="common">Mustard</name>
    <dbReference type="NCBI Taxonomy" id="69181"/>
    <lineage>
        <taxon>Eukaryota</taxon>
        <taxon>Viridiplantae</taxon>
        <taxon>Streptophyta</taxon>
        <taxon>Embryophyta</taxon>
        <taxon>Tracheophyta</taxon>
        <taxon>Spermatophyta</taxon>
        <taxon>Magnoliopsida</taxon>
        <taxon>eudicotyledons</taxon>
        <taxon>Gunneridae</taxon>
        <taxon>Pentapetalae</taxon>
        <taxon>rosids</taxon>
        <taxon>malvids</taxon>
        <taxon>Brassicales</taxon>
        <taxon>Brassicaceae</taxon>
        <taxon>Brassiceae</taxon>
        <taxon>Brassica</taxon>
    </lineage>
</organism>
<name>A0ABQ7CJG8_BRACR</name>
<dbReference type="InterPro" id="IPR001976">
    <property type="entry name" value="Ribosomal_eS24"/>
</dbReference>
<dbReference type="Gene3D" id="3.30.70.3370">
    <property type="match status" value="1"/>
</dbReference>
<keyword evidence="1" id="KW-0689">Ribosomal protein</keyword>
<dbReference type="Proteomes" id="UP000266723">
    <property type="component" value="Unassembled WGS sequence"/>
</dbReference>
<evidence type="ECO:0008006" key="5">
    <source>
        <dbReference type="Google" id="ProtNLM"/>
    </source>
</evidence>
<reference evidence="3 4" key="1">
    <citation type="journal article" date="2020" name="BMC Genomics">
        <title>Intraspecific diversification of the crop wild relative Brassica cretica Lam. using demographic model selection.</title>
        <authorList>
            <person name="Kioukis A."/>
            <person name="Michalopoulou V.A."/>
            <person name="Briers L."/>
            <person name="Pirintsos S."/>
            <person name="Studholme D.J."/>
            <person name="Pavlidis P."/>
            <person name="Sarris P.F."/>
        </authorList>
    </citation>
    <scope>NUCLEOTIDE SEQUENCE [LARGE SCALE GENOMIC DNA]</scope>
    <source>
        <strain evidence="4">cv. PFS-1207/04</strain>
    </source>
</reference>
<dbReference type="InterPro" id="IPR012678">
    <property type="entry name" value="Ribosomal_uL23/eL15/eS24_sf"/>
</dbReference>
<dbReference type="EMBL" id="QGKV02000832">
    <property type="protein sequence ID" value="KAF3552124.1"/>
    <property type="molecule type" value="Genomic_DNA"/>
</dbReference>
<sequence>MAEKAVTIRTRKFMTNRLLSRKQFVIDVLHPGRANVSKAELKEKLARMYEVKDPNAIFVFKFRTHFGDVLRLKKKYRNVMSKFDLDNNVMDFEETNTNGNCPSSDPTLDMDRKRSRIGKTEEDNKHVTTPSDVNVYLNESISGNLCGLIEETVKNCLCPVIKEMMNGTTSMMMVAMGGGAHGFCSLSFSPMFTRPLGCGVDCRRRRKQGGEG</sequence>
<evidence type="ECO:0000313" key="4">
    <source>
        <dbReference type="Proteomes" id="UP000266723"/>
    </source>
</evidence>
<gene>
    <name evidence="3" type="ORF">DY000_02003622</name>
</gene>
<evidence type="ECO:0000256" key="1">
    <source>
        <dbReference type="ARBA" id="ARBA00022980"/>
    </source>
</evidence>
<evidence type="ECO:0000256" key="2">
    <source>
        <dbReference type="ARBA" id="ARBA00023274"/>
    </source>
</evidence>
<proteinExistence type="predicted"/>
<keyword evidence="2" id="KW-0687">Ribonucleoprotein</keyword>
<keyword evidence="4" id="KW-1185">Reference proteome</keyword>
<dbReference type="PANTHER" id="PTHR10496">
    <property type="entry name" value="40S RIBOSOMAL PROTEIN S24"/>
    <property type="match status" value="1"/>
</dbReference>
<evidence type="ECO:0000313" key="3">
    <source>
        <dbReference type="EMBL" id="KAF3552124.1"/>
    </source>
</evidence>
<dbReference type="Pfam" id="PF01282">
    <property type="entry name" value="Ribosomal_S24e"/>
    <property type="match status" value="1"/>
</dbReference>
<accession>A0ABQ7CJG8</accession>
<protein>
    <recommendedName>
        <fullName evidence="5">40S ribosomal protein S24</fullName>
    </recommendedName>
</protein>
<dbReference type="SUPFAM" id="SSF54189">
    <property type="entry name" value="Ribosomal proteins S24e, L23 and L15e"/>
    <property type="match status" value="1"/>
</dbReference>
<comment type="caution">
    <text evidence="3">The sequence shown here is derived from an EMBL/GenBank/DDBJ whole genome shotgun (WGS) entry which is preliminary data.</text>
</comment>